<sequence length="453" mass="51371">MNLRNVSLSFFIATLLFVTSVVTIGAVVFSYENKQFRSYVEGLSKVKQQVILLGLLTESQLDQHQNSSAESIESQTSLSFRDAIYSLDSSKKLNYVEAVARKVFHEAEQYLSNVYKDTASVLYFRSYTGNKLIVERPVEGLENNKSAFDLEVCKENISCAKEAWKGQLTDRVLFSKPFKSSSTGEYALSVMSPVYHHGELVGEFSTQMHLTALYQEGKAVKSIINNGNKQLIIYFPGYPWTHFSYTQSYMADNNNLVVYQYPFSKLLVDYSYLYVIFFIVAFAYFSKAHESNQNKMQLANALTDVTKDELTGLYNRRLFKDNTFKNRLAEASYSVMAIDGNRIKKINDCFGHHVGDDAIAIIAESMKKVFRNSDYLVRTGGDEFLAILPSCSESQASVLAKKLQGVVKDNRLKALDIEISVCTGLATSEEHEVLEDVIIRADEELYEMKKRRD</sequence>
<gene>
    <name evidence="4" type="ORF">BA890_15380</name>
</gene>
<feature type="transmembrane region" description="Helical" evidence="2">
    <location>
        <begin position="270"/>
        <end position="286"/>
    </location>
</feature>
<dbReference type="GO" id="GO:0005886">
    <property type="term" value="C:plasma membrane"/>
    <property type="evidence" value="ECO:0007669"/>
    <property type="project" value="TreeGrafter"/>
</dbReference>
<dbReference type="GO" id="GO:0043709">
    <property type="term" value="P:cell adhesion involved in single-species biofilm formation"/>
    <property type="evidence" value="ECO:0007669"/>
    <property type="project" value="TreeGrafter"/>
</dbReference>
<dbReference type="EC" id="2.7.7.65" evidence="1"/>
<feature type="transmembrane region" description="Helical" evidence="2">
    <location>
        <begin position="6"/>
        <end position="29"/>
    </location>
</feature>
<keyword evidence="2" id="KW-1133">Transmembrane helix</keyword>
<dbReference type="AlphaFoldDB" id="A0AAN0Y840"/>
<dbReference type="NCBIfam" id="TIGR00254">
    <property type="entry name" value="GGDEF"/>
    <property type="match status" value="1"/>
</dbReference>
<evidence type="ECO:0000256" key="1">
    <source>
        <dbReference type="ARBA" id="ARBA00012528"/>
    </source>
</evidence>
<keyword evidence="5" id="KW-1185">Reference proteome</keyword>
<evidence type="ECO:0000256" key="2">
    <source>
        <dbReference type="SAM" id="Phobius"/>
    </source>
</evidence>
<protein>
    <recommendedName>
        <fullName evidence="1">diguanylate cyclase</fullName>
        <ecNumber evidence="1">2.7.7.65</ecNumber>
    </recommendedName>
</protein>
<dbReference type="SMART" id="SM00267">
    <property type="entry name" value="GGDEF"/>
    <property type="match status" value="1"/>
</dbReference>
<dbReference type="InterPro" id="IPR000160">
    <property type="entry name" value="GGDEF_dom"/>
</dbReference>
<dbReference type="CDD" id="cd01949">
    <property type="entry name" value="GGDEF"/>
    <property type="match status" value="1"/>
</dbReference>
<organism evidence="4 5">
    <name type="scientific">Vibrio natriegens NBRC 15636 = ATCC 14048 = DSM 759</name>
    <dbReference type="NCBI Taxonomy" id="1219067"/>
    <lineage>
        <taxon>Bacteria</taxon>
        <taxon>Pseudomonadati</taxon>
        <taxon>Pseudomonadota</taxon>
        <taxon>Gammaproteobacteria</taxon>
        <taxon>Vibrionales</taxon>
        <taxon>Vibrionaceae</taxon>
        <taxon>Vibrio</taxon>
    </lineage>
</organism>
<keyword evidence="2" id="KW-0472">Membrane</keyword>
<feature type="domain" description="GGDEF" evidence="3">
    <location>
        <begin position="331"/>
        <end position="453"/>
    </location>
</feature>
<dbReference type="GO" id="GO:1902201">
    <property type="term" value="P:negative regulation of bacterial-type flagellum-dependent cell motility"/>
    <property type="evidence" value="ECO:0007669"/>
    <property type="project" value="TreeGrafter"/>
</dbReference>
<dbReference type="KEGG" id="vna:PN96_19880"/>
<reference evidence="4 5" key="1">
    <citation type="submission" date="2016-07" db="EMBL/GenBank/DDBJ databases">
        <title>Developing Vibrio natriegens as a novel, fast-growing host for biotechnology.</title>
        <authorList>
            <person name="Weinstock M.T."/>
            <person name="Hesek E.D."/>
            <person name="Wilson C.M."/>
            <person name="Gibson D.G."/>
        </authorList>
    </citation>
    <scope>NUCLEOTIDE SEQUENCE [LARGE SCALE GENOMIC DNA]</scope>
    <source>
        <strain evidence="4 5">ATCC 14048</strain>
    </source>
</reference>
<dbReference type="GO" id="GO:0052621">
    <property type="term" value="F:diguanylate cyclase activity"/>
    <property type="evidence" value="ECO:0007669"/>
    <property type="project" value="UniProtKB-EC"/>
</dbReference>
<evidence type="ECO:0000313" key="5">
    <source>
        <dbReference type="Proteomes" id="UP000092741"/>
    </source>
</evidence>
<dbReference type="PANTHER" id="PTHR45138">
    <property type="entry name" value="REGULATORY COMPONENTS OF SENSORY TRANSDUCTION SYSTEM"/>
    <property type="match status" value="1"/>
</dbReference>
<dbReference type="Proteomes" id="UP000092741">
    <property type="component" value="Chromosome 2"/>
</dbReference>
<dbReference type="Pfam" id="PF00990">
    <property type="entry name" value="GGDEF"/>
    <property type="match status" value="1"/>
</dbReference>
<dbReference type="PANTHER" id="PTHR45138:SF24">
    <property type="entry name" value="DIGUANYLATE CYCLASE DGCC-RELATED"/>
    <property type="match status" value="1"/>
</dbReference>
<accession>A0AAN0Y840</accession>
<dbReference type="InterPro" id="IPR050469">
    <property type="entry name" value="Diguanylate_Cyclase"/>
</dbReference>
<evidence type="ECO:0000313" key="4">
    <source>
        <dbReference type="EMBL" id="ANQ15624.1"/>
    </source>
</evidence>
<name>A0AAN0Y840_VIBNA</name>
<keyword evidence="2" id="KW-0812">Transmembrane</keyword>
<dbReference type="SUPFAM" id="SSF55073">
    <property type="entry name" value="Nucleotide cyclase"/>
    <property type="match status" value="1"/>
</dbReference>
<evidence type="ECO:0000259" key="3">
    <source>
        <dbReference type="PROSITE" id="PS50887"/>
    </source>
</evidence>
<dbReference type="InterPro" id="IPR043128">
    <property type="entry name" value="Rev_trsase/Diguanyl_cyclase"/>
</dbReference>
<dbReference type="PROSITE" id="PS50887">
    <property type="entry name" value="GGDEF"/>
    <property type="match status" value="1"/>
</dbReference>
<proteinExistence type="predicted"/>
<dbReference type="EMBL" id="CP016346">
    <property type="protein sequence ID" value="ANQ15624.1"/>
    <property type="molecule type" value="Genomic_DNA"/>
</dbReference>
<dbReference type="InterPro" id="IPR029787">
    <property type="entry name" value="Nucleotide_cyclase"/>
</dbReference>
<dbReference type="Gene3D" id="3.30.70.270">
    <property type="match status" value="1"/>
</dbReference>